<name>A0ABX9S7W8_PARPN</name>
<feature type="region of interest" description="Disordered" evidence="1">
    <location>
        <begin position="38"/>
        <end position="65"/>
    </location>
</feature>
<reference evidence="2" key="1">
    <citation type="submission" date="2018-10" db="EMBL/GenBank/DDBJ databases">
        <title>Genomic Encyclopedia of Archaeal and Bacterial Type Strains, Phase II (KMG-II): from individual species to whole genera.</title>
        <authorList>
            <person name="Goeker M."/>
        </authorList>
    </citation>
    <scope>NUCLEOTIDE SEQUENCE [LARGE SCALE GENOMIC DNA]</scope>
    <source>
        <strain evidence="2">DSM 2944</strain>
    </source>
</reference>
<sequence length="65" mass="6903">MAPGRAERLRGMQGPAPGNPAVVQREVLHVASNEGTGKWLTGRGMARFPKCEDSPRPGRAPPARA</sequence>
<evidence type="ECO:0000313" key="2">
    <source>
        <dbReference type="EMBL" id="RKS43968.1"/>
    </source>
</evidence>
<dbReference type="EMBL" id="RBLI01000002">
    <property type="protein sequence ID" value="RKS43968.1"/>
    <property type="molecule type" value="Genomic_DNA"/>
</dbReference>
<dbReference type="Proteomes" id="UP000273626">
    <property type="component" value="Unassembled WGS sequence"/>
</dbReference>
<accession>A0ABX9S7W8</accession>
<evidence type="ECO:0000313" key="3">
    <source>
        <dbReference type="Proteomes" id="UP000273626"/>
    </source>
</evidence>
<organism evidence="2 3">
    <name type="scientific">Paracoccus pantotrophus</name>
    <name type="common">Thiosphaera pantotropha</name>
    <dbReference type="NCBI Taxonomy" id="82367"/>
    <lineage>
        <taxon>Bacteria</taxon>
        <taxon>Pseudomonadati</taxon>
        <taxon>Pseudomonadota</taxon>
        <taxon>Alphaproteobacteria</taxon>
        <taxon>Rhodobacterales</taxon>
        <taxon>Paracoccaceae</taxon>
        <taxon>Paracoccus</taxon>
    </lineage>
</organism>
<comment type="caution">
    <text evidence="2">The sequence shown here is derived from an EMBL/GenBank/DDBJ whole genome shotgun (WGS) entry which is preliminary data.</text>
</comment>
<keyword evidence="3" id="KW-1185">Reference proteome</keyword>
<proteinExistence type="predicted"/>
<evidence type="ECO:0000256" key="1">
    <source>
        <dbReference type="SAM" id="MobiDB-lite"/>
    </source>
</evidence>
<protein>
    <submittedName>
        <fullName evidence="2">Uncharacterized protein</fullName>
    </submittedName>
</protein>
<gene>
    <name evidence="2" type="ORF">BDE18_2795</name>
</gene>